<dbReference type="Proteomes" id="UP000610456">
    <property type="component" value="Unassembled WGS sequence"/>
</dbReference>
<comment type="cofactor">
    <cofactor evidence="1">
        <name>Zn(2+)</name>
        <dbReference type="ChEBI" id="CHEBI:29105"/>
    </cofactor>
</comment>
<evidence type="ECO:0000256" key="1">
    <source>
        <dbReference type="ARBA" id="ARBA00001947"/>
    </source>
</evidence>
<evidence type="ECO:0000256" key="3">
    <source>
        <dbReference type="ARBA" id="ARBA00022801"/>
    </source>
</evidence>
<dbReference type="Pfam" id="PF08014">
    <property type="entry name" value="MATCAP"/>
    <property type="match status" value="1"/>
</dbReference>
<dbReference type="PANTHER" id="PTHR31817">
    <property type="match status" value="1"/>
</dbReference>
<evidence type="ECO:0000256" key="4">
    <source>
        <dbReference type="ARBA" id="ARBA00023049"/>
    </source>
</evidence>
<accession>A0A918S9I1</accession>
<organism evidence="5 6">
    <name type="scientific">Salinimicrobium marinum</name>
    <dbReference type="NCBI Taxonomy" id="680283"/>
    <lineage>
        <taxon>Bacteria</taxon>
        <taxon>Pseudomonadati</taxon>
        <taxon>Bacteroidota</taxon>
        <taxon>Flavobacteriia</taxon>
        <taxon>Flavobacteriales</taxon>
        <taxon>Flavobacteriaceae</taxon>
        <taxon>Salinimicrobium</taxon>
    </lineage>
</organism>
<dbReference type="GO" id="GO:0008237">
    <property type="term" value="F:metallopeptidase activity"/>
    <property type="evidence" value="ECO:0007669"/>
    <property type="project" value="UniProtKB-KW"/>
</dbReference>
<dbReference type="AlphaFoldDB" id="A0A918S9I1"/>
<protein>
    <recommendedName>
        <fullName evidence="7">DUF1704 domain-containing protein</fullName>
    </recommendedName>
</protein>
<reference evidence="5" key="1">
    <citation type="journal article" date="2014" name="Int. J. Syst. Evol. Microbiol.">
        <title>Complete genome sequence of Corynebacterium casei LMG S-19264T (=DSM 44701T), isolated from a smear-ripened cheese.</title>
        <authorList>
            <consortium name="US DOE Joint Genome Institute (JGI-PGF)"/>
            <person name="Walter F."/>
            <person name="Albersmeier A."/>
            <person name="Kalinowski J."/>
            <person name="Ruckert C."/>
        </authorList>
    </citation>
    <scope>NUCLEOTIDE SEQUENCE</scope>
    <source>
        <strain evidence="5">KCTC 12719</strain>
    </source>
</reference>
<sequence>MEVSTTDDLSPLSDTSITNMIENLQEEGVLECHLPGGGYIHLSEELPYLVIYRQDEKSNDQITVKFVLSEASFLIIGNKDFEGYQRLLYKLSDAMATKFKTFLMLEIFAGDVGSRQFKIKGPADKLPTTLDVFKNELDHLGSKYEMLPLEPAKIENTSKRHPAENVPLLEIAELKGSGSLLLGLEIPPVYRSEEGEEYPVFFRSFKDDLILAFHKTIYEFIRVQTSSGIGSYAALGQKYLKEKVFEIDKKLSRIEQSYQFLWLVSPANIHEIKKTFFESNYEKLLNYHYRLLPIDPDVLKRELYNLKIEDIDDPAISYLFREKREELDQQITMLSQRGTRNFFYNSILLYKGVDRLLCSEAEQLLNEVPETTKSNSEDLIDSLEFSSLARKEFEFFRKQDESFSSKVHIRKDVNILMVSQGELYIPEDYKMNKAESAALIQHEVGTHVLTYHNGKKQPLSQLSVGLADYDSLQEGLAVMAEYLVGGLTANRLRTLAGRVLAGKALVDGADFREIFRLLKIEYGFSSERAFNITSRIMQGGGFLKDIIYLKGLVELRKYLKDGGEYEPLLAGKFGVKHNAIIKALTERQILKPASLRPSYLLTENVKEKLDLIREGLPLSKMITT</sequence>
<keyword evidence="2" id="KW-0645">Protease</keyword>
<comment type="caution">
    <text evidence="5">The sequence shown here is derived from an EMBL/GenBank/DDBJ whole genome shotgun (WGS) entry which is preliminary data.</text>
</comment>
<dbReference type="EMBL" id="BMXB01000002">
    <property type="protein sequence ID" value="GHA31451.1"/>
    <property type="molecule type" value="Genomic_DNA"/>
</dbReference>
<keyword evidence="3" id="KW-0378">Hydrolase</keyword>
<keyword evidence="6" id="KW-1185">Reference proteome</keyword>
<evidence type="ECO:0000313" key="5">
    <source>
        <dbReference type="EMBL" id="GHA31451.1"/>
    </source>
</evidence>
<dbReference type="SMART" id="SM01154">
    <property type="entry name" value="DUF1704"/>
    <property type="match status" value="1"/>
</dbReference>
<evidence type="ECO:0008006" key="7">
    <source>
        <dbReference type="Google" id="ProtNLM"/>
    </source>
</evidence>
<dbReference type="GO" id="GO:0080164">
    <property type="term" value="P:regulation of nitric oxide metabolic process"/>
    <property type="evidence" value="ECO:0007669"/>
    <property type="project" value="TreeGrafter"/>
</dbReference>
<name>A0A918S9I1_9FLAO</name>
<gene>
    <name evidence="5" type="ORF">GCM10007103_11370</name>
</gene>
<proteinExistence type="predicted"/>
<dbReference type="GO" id="GO:0006508">
    <property type="term" value="P:proteolysis"/>
    <property type="evidence" value="ECO:0007669"/>
    <property type="project" value="UniProtKB-KW"/>
</dbReference>
<evidence type="ECO:0000256" key="2">
    <source>
        <dbReference type="ARBA" id="ARBA00022670"/>
    </source>
</evidence>
<reference evidence="5" key="2">
    <citation type="submission" date="2020-09" db="EMBL/GenBank/DDBJ databases">
        <authorList>
            <person name="Sun Q."/>
            <person name="Kim S."/>
        </authorList>
    </citation>
    <scope>NUCLEOTIDE SEQUENCE</scope>
    <source>
        <strain evidence="5">KCTC 12719</strain>
    </source>
</reference>
<evidence type="ECO:0000313" key="6">
    <source>
        <dbReference type="Proteomes" id="UP000610456"/>
    </source>
</evidence>
<keyword evidence="4" id="KW-0482">Metalloprotease</keyword>
<dbReference type="InterPro" id="IPR012548">
    <property type="entry name" value="MATCAP"/>
</dbReference>
<dbReference type="PANTHER" id="PTHR31817:SF0">
    <property type="entry name" value="CHROMOSOME UNDETERMINED SCAFFOLD_67, WHOLE GENOME SHOTGUN SEQUENCE"/>
    <property type="match status" value="1"/>
</dbReference>
<dbReference type="RefSeq" id="WP_189603734.1">
    <property type="nucleotide sequence ID" value="NZ_BMXB01000002.1"/>
</dbReference>